<dbReference type="Pfam" id="PF10396">
    <property type="entry name" value="TrmE_N"/>
    <property type="match status" value="1"/>
</dbReference>
<dbReference type="PROSITE" id="PS51709">
    <property type="entry name" value="G_TRME"/>
    <property type="match status" value="1"/>
</dbReference>
<keyword evidence="4" id="KW-0547">Nucleotide-binding</keyword>
<evidence type="ECO:0000256" key="3">
    <source>
        <dbReference type="ARBA" id="ARBA00022694"/>
    </source>
</evidence>
<dbReference type="InterPro" id="IPR018948">
    <property type="entry name" value="GTP-bd_TrmE_N"/>
</dbReference>
<dbReference type="InterPro" id="IPR027368">
    <property type="entry name" value="MnmE_dom2"/>
</dbReference>
<evidence type="ECO:0000256" key="4">
    <source>
        <dbReference type="ARBA" id="ARBA00022741"/>
    </source>
</evidence>
<dbReference type="GO" id="GO:0002098">
    <property type="term" value="P:tRNA wobble uridine modification"/>
    <property type="evidence" value="ECO:0007669"/>
    <property type="project" value="TreeGrafter"/>
</dbReference>
<dbReference type="InterPro" id="IPR027417">
    <property type="entry name" value="P-loop_NTPase"/>
</dbReference>
<evidence type="ECO:0000313" key="8">
    <source>
        <dbReference type="Proteomes" id="UP000440578"/>
    </source>
</evidence>
<dbReference type="Pfam" id="PF01926">
    <property type="entry name" value="MMR_HSR1"/>
    <property type="match status" value="1"/>
</dbReference>
<evidence type="ECO:0000313" key="7">
    <source>
        <dbReference type="EMBL" id="KAF0311284.1"/>
    </source>
</evidence>
<comment type="similarity">
    <text evidence="2">Belongs to the TRAFAC class TrmE-Era-EngA-EngB-Septin-like GTPase superfamily. TrmE GTPase family.</text>
</comment>
<gene>
    <name evidence="7" type="primary">gtpbp3_1</name>
    <name evidence="7" type="ORF">FJT64_017886</name>
</gene>
<evidence type="ECO:0000256" key="1">
    <source>
        <dbReference type="ARBA" id="ARBA00004173"/>
    </source>
</evidence>
<sequence length="500" mass="52408">MVPAALRWRSVVGSLVAAGRRRLSTVFALSSGHGRCGVAVIRVTGPASADALRALTGGRSLPAARRAVVRRLFSPCDGALLDRALLLWLPGPASFTGEDCCELHTHGGPAVVAAVLRALAAVPGLQPAKPGEFTRRAFHAGKLDVTQVEGLADLLAAETEQQRRQAVRQAEGHLRRQYGRWRAALLRCLATAEAFIDFGEEELIEEDAMAETVAAADRLADDMQRHLADGRRGERLRSGVQVTIAGAPNAGKSSLLNSLVQREAAIVSEAPGTTRDLLDATLDVAGFPVVLTDTAGLRDASDAVEREGVRRARGSAAAADLVLLVAEAPRVLSWLDGPGGAPTADVFVSEQLSALGLSAGTESPTPETQLVLNKVDLVTEAEAERLGDWCRSGSGRAALVSCLTGHGVPALVEVLGDSLGRLCADAAAPAPALTRQRHRLHVAGAERHVRQFIAQVAAGGDLALAAEQLRLAARQIGELTGHVGAEEILDVIFSDFCIGK</sequence>
<dbReference type="CDD" id="cd04164">
    <property type="entry name" value="trmE"/>
    <property type="match status" value="1"/>
</dbReference>
<dbReference type="Proteomes" id="UP000440578">
    <property type="component" value="Unassembled WGS sequence"/>
</dbReference>
<dbReference type="FunFam" id="3.30.1360.120:FF:000007">
    <property type="entry name" value="tRNA modification GTPase GTPBP3, mitochondrial"/>
    <property type="match status" value="1"/>
</dbReference>
<dbReference type="Gene3D" id="3.40.50.300">
    <property type="entry name" value="P-loop containing nucleotide triphosphate hydrolases"/>
    <property type="match status" value="1"/>
</dbReference>
<organism evidence="7 8">
    <name type="scientific">Amphibalanus amphitrite</name>
    <name type="common">Striped barnacle</name>
    <name type="synonym">Balanus amphitrite</name>
    <dbReference type="NCBI Taxonomy" id="1232801"/>
    <lineage>
        <taxon>Eukaryota</taxon>
        <taxon>Metazoa</taxon>
        <taxon>Ecdysozoa</taxon>
        <taxon>Arthropoda</taxon>
        <taxon>Crustacea</taxon>
        <taxon>Multicrustacea</taxon>
        <taxon>Cirripedia</taxon>
        <taxon>Thoracica</taxon>
        <taxon>Thoracicalcarea</taxon>
        <taxon>Balanomorpha</taxon>
        <taxon>Balanoidea</taxon>
        <taxon>Balanidae</taxon>
        <taxon>Amphibalaninae</taxon>
        <taxon>Amphibalanus</taxon>
    </lineage>
</organism>
<dbReference type="GO" id="GO:0003924">
    <property type="term" value="F:GTPase activity"/>
    <property type="evidence" value="ECO:0007669"/>
    <property type="project" value="InterPro"/>
</dbReference>
<name>A0A6A4X5J5_AMPAM</name>
<dbReference type="PANTHER" id="PTHR42714:SF2">
    <property type="entry name" value="TRNA MODIFICATION GTPASE GTPBP3, MITOCHONDRIAL"/>
    <property type="match status" value="1"/>
</dbReference>
<dbReference type="NCBIfam" id="NF003661">
    <property type="entry name" value="PRK05291.1-3"/>
    <property type="match status" value="1"/>
</dbReference>
<dbReference type="InterPro" id="IPR005225">
    <property type="entry name" value="Small_GTP-bd"/>
</dbReference>
<dbReference type="InterPro" id="IPR027266">
    <property type="entry name" value="TrmE/GcvT-like"/>
</dbReference>
<keyword evidence="8" id="KW-1185">Reference proteome</keyword>
<feature type="domain" description="TrmE-type G" evidence="6">
    <location>
        <begin position="239"/>
        <end position="420"/>
    </location>
</feature>
<dbReference type="Pfam" id="PF12631">
    <property type="entry name" value="MnmE_helical"/>
    <property type="match status" value="1"/>
</dbReference>
<dbReference type="Gene3D" id="3.30.1360.120">
    <property type="entry name" value="Probable tRNA modification gtpase trme, domain 1"/>
    <property type="match status" value="1"/>
</dbReference>
<dbReference type="InterPro" id="IPR025867">
    <property type="entry name" value="MnmE_helical"/>
</dbReference>
<dbReference type="HAMAP" id="MF_00379">
    <property type="entry name" value="GTPase_MnmE"/>
    <property type="match status" value="1"/>
</dbReference>
<dbReference type="PANTHER" id="PTHR42714">
    <property type="entry name" value="TRNA MODIFICATION GTPASE GTPBP3"/>
    <property type="match status" value="1"/>
</dbReference>
<dbReference type="InterPro" id="IPR031168">
    <property type="entry name" value="G_TrmE"/>
</dbReference>
<dbReference type="GO" id="GO:0030488">
    <property type="term" value="P:tRNA methylation"/>
    <property type="evidence" value="ECO:0007669"/>
    <property type="project" value="TreeGrafter"/>
</dbReference>
<proteinExistence type="inferred from homology"/>
<dbReference type="GO" id="GO:0005739">
    <property type="term" value="C:mitochondrion"/>
    <property type="evidence" value="ECO:0007669"/>
    <property type="project" value="UniProtKB-SubCell"/>
</dbReference>
<protein>
    <submittedName>
        <fullName evidence="7">tRNA modification GTPase GTPBP3, mitochondrial</fullName>
    </submittedName>
</protein>
<comment type="subcellular location">
    <subcellularLocation>
        <location evidence="1">Mitochondrion</location>
    </subcellularLocation>
</comment>
<dbReference type="InterPro" id="IPR006073">
    <property type="entry name" value="GTP-bd"/>
</dbReference>
<dbReference type="Gene3D" id="1.20.120.430">
    <property type="entry name" value="tRNA modification GTPase MnmE domain 2"/>
    <property type="match status" value="1"/>
</dbReference>
<dbReference type="EMBL" id="VIIS01000247">
    <property type="protein sequence ID" value="KAF0311284.1"/>
    <property type="molecule type" value="Genomic_DNA"/>
</dbReference>
<reference evidence="7 8" key="1">
    <citation type="submission" date="2019-07" db="EMBL/GenBank/DDBJ databases">
        <title>Draft genome assembly of a fouling barnacle, Amphibalanus amphitrite (Darwin, 1854): The first reference genome for Thecostraca.</title>
        <authorList>
            <person name="Kim W."/>
        </authorList>
    </citation>
    <scope>NUCLEOTIDE SEQUENCE [LARGE SCALE GENOMIC DNA]</scope>
    <source>
        <strain evidence="7">SNU_AA5</strain>
        <tissue evidence="7">Soma without cirri and trophi</tissue>
    </source>
</reference>
<dbReference type="CDD" id="cd14858">
    <property type="entry name" value="TrmE_N"/>
    <property type="match status" value="1"/>
</dbReference>
<dbReference type="InterPro" id="IPR004520">
    <property type="entry name" value="GTPase_MnmE"/>
</dbReference>
<accession>A0A6A4X5J5</accession>
<evidence type="ECO:0000256" key="2">
    <source>
        <dbReference type="ARBA" id="ARBA00011043"/>
    </source>
</evidence>
<dbReference type="GO" id="GO:0005525">
    <property type="term" value="F:GTP binding"/>
    <property type="evidence" value="ECO:0007669"/>
    <property type="project" value="UniProtKB-KW"/>
</dbReference>
<keyword evidence="3" id="KW-0819">tRNA processing</keyword>
<evidence type="ECO:0000256" key="5">
    <source>
        <dbReference type="ARBA" id="ARBA00023134"/>
    </source>
</evidence>
<evidence type="ECO:0000259" key="6">
    <source>
        <dbReference type="PROSITE" id="PS51709"/>
    </source>
</evidence>
<dbReference type="NCBIfam" id="TIGR00231">
    <property type="entry name" value="small_GTP"/>
    <property type="match status" value="1"/>
</dbReference>
<comment type="caution">
    <text evidence="7">The sequence shown here is derived from an EMBL/GenBank/DDBJ whole genome shotgun (WGS) entry which is preliminary data.</text>
</comment>
<dbReference type="OrthoDB" id="188276at2759"/>
<keyword evidence="5" id="KW-0342">GTP-binding</keyword>
<dbReference type="AlphaFoldDB" id="A0A6A4X5J5"/>
<dbReference type="EMBL" id="VIIS01000247">
    <property type="protein sequence ID" value="KAF0311285.1"/>
    <property type="molecule type" value="Genomic_DNA"/>
</dbReference>
<dbReference type="SUPFAM" id="SSF52540">
    <property type="entry name" value="P-loop containing nucleoside triphosphate hydrolases"/>
    <property type="match status" value="1"/>
</dbReference>
<dbReference type="SUPFAM" id="SSF116878">
    <property type="entry name" value="TrmE connector domain"/>
    <property type="match status" value="1"/>
</dbReference>